<dbReference type="EMBL" id="WOCE01000004">
    <property type="protein sequence ID" value="KAE9614894.1"/>
    <property type="molecule type" value="Genomic_DNA"/>
</dbReference>
<keyword evidence="3" id="KW-1185">Reference proteome</keyword>
<evidence type="ECO:0000313" key="3">
    <source>
        <dbReference type="Proteomes" id="UP000447434"/>
    </source>
</evidence>
<evidence type="ECO:0000256" key="1">
    <source>
        <dbReference type="SAM" id="Phobius"/>
    </source>
</evidence>
<reference evidence="3" key="1">
    <citation type="journal article" date="2020" name="Nat. Commun.">
        <title>Genome sequence of the cluster root forming white lupin.</title>
        <authorList>
            <person name="Hufnagel B."/>
            <person name="Marques A."/>
            <person name="Soriano A."/>
            <person name="Marques L."/>
            <person name="Divol F."/>
            <person name="Doumas P."/>
            <person name="Sallet E."/>
            <person name="Mancinotti D."/>
            <person name="Carrere S."/>
            <person name="Marande W."/>
            <person name="Arribat S."/>
            <person name="Keller J."/>
            <person name="Huneau C."/>
            <person name="Blein T."/>
            <person name="Aime D."/>
            <person name="Laguerre M."/>
            <person name="Taylor J."/>
            <person name="Schubert V."/>
            <person name="Nelson M."/>
            <person name="Geu-Flores F."/>
            <person name="Crespi M."/>
            <person name="Gallardo-Guerrero K."/>
            <person name="Delaux P.-M."/>
            <person name="Salse J."/>
            <person name="Berges H."/>
            <person name="Guyot R."/>
            <person name="Gouzy J."/>
            <person name="Peret B."/>
        </authorList>
    </citation>
    <scope>NUCLEOTIDE SEQUENCE [LARGE SCALE GENOMIC DNA]</scope>
    <source>
        <strain evidence="3">cv. Amiga</strain>
    </source>
</reference>
<organism evidence="2 3">
    <name type="scientific">Lupinus albus</name>
    <name type="common">White lupine</name>
    <name type="synonym">Lupinus termis</name>
    <dbReference type="NCBI Taxonomy" id="3870"/>
    <lineage>
        <taxon>Eukaryota</taxon>
        <taxon>Viridiplantae</taxon>
        <taxon>Streptophyta</taxon>
        <taxon>Embryophyta</taxon>
        <taxon>Tracheophyta</taxon>
        <taxon>Spermatophyta</taxon>
        <taxon>Magnoliopsida</taxon>
        <taxon>eudicotyledons</taxon>
        <taxon>Gunneridae</taxon>
        <taxon>Pentapetalae</taxon>
        <taxon>rosids</taxon>
        <taxon>fabids</taxon>
        <taxon>Fabales</taxon>
        <taxon>Fabaceae</taxon>
        <taxon>Papilionoideae</taxon>
        <taxon>50 kb inversion clade</taxon>
        <taxon>genistoids sensu lato</taxon>
        <taxon>core genistoids</taxon>
        <taxon>Genisteae</taxon>
        <taxon>Lupinus</taxon>
    </lineage>
</organism>
<keyword evidence="1" id="KW-0472">Membrane</keyword>
<dbReference type="AlphaFoldDB" id="A0A6A4QPM9"/>
<gene>
    <name evidence="2" type="ORF">Lalb_Chr04g0249511</name>
</gene>
<accession>A0A6A4QPM9</accession>
<protein>
    <submittedName>
        <fullName evidence="2">Uncharacterized protein</fullName>
    </submittedName>
</protein>
<name>A0A6A4QPM9_LUPAL</name>
<keyword evidence="1" id="KW-1133">Transmembrane helix</keyword>
<proteinExistence type="predicted"/>
<evidence type="ECO:0000313" key="2">
    <source>
        <dbReference type="EMBL" id="KAE9614894.1"/>
    </source>
</evidence>
<comment type="caution">
    <text evidence="2">The sequence shown here is derived from an EMBL/GenBank/DDBJ whole genome shotgun (WGS) entry which is preliminary data.</text>
</comment>
<feature type="transmembrane region" description="Helical" evidence="1">
    <location>
        <begin position="20"/>
        <end position="42"/>
    </location>
</feature>
<dbReference type="Proteomes" id="UP000447434">
    <property type="component" value="Chromosome 4"/>
</dbReference>
<keyword evidence="1" id="KW-0812">Transmembrane</keyword>
<sequence length="51" mass="5593">MTRSKVCGFTFPLGSATLLLLSLYLATLVPYSFIFVVSFHTLSGMNKNMSS</sequence>